<protein>
    <submittedName>
        <fullName evidence="1">Uncharacterized protein</fullName>
    </submittedName>
</protein>
<dbReference type="OrthoDB" id="3267810at2759"/>
<gene>
    <name evidence="1" type="ORF">OBBRIDRAFT_694769</name>
</gene>
<organism evidence="1 2">
    <name type="scientific">Obba rivulosa</name>
    <dbReference type="NCBI Taxonomy" id="1052685"/>
    <lineage>
        <taxon>Eukaryota</taxon>
        <taxon>Fungi</taxon>
        <taxon>Dikarya</taxon>
        <taxon>Basidiomycota</taxon>
        <taxon>Agaricomycotina</taxon>
        <taxon>Agaricomycetes</taxon>
        <taxon>Polyporales</taxon>
        <taxon>Gelatoporiaceae</taxon>
        <taxon>Obba</taxon>
    </lineage>
</organism>
<proteinExistence type="predicted"/>
<dbReference type="Proteomes" id="UP000250043">
    <property type="component" value="Unassembled WGS sequence"/>
</dbReference>
<keyword evidence="2" id="KW-1185">Reference proteome</keyword>
<sequence length="115" mass="13203">KQQVVGLQATVVLQGMYVGRAHEQLQAQKDKATQKRKNQVFGNGMAKLLTGNQFFKAVEELEKKTMKEAKKRAHVKAAHLVHFTALVEWKKEDEARLKRNREKVAAYTATVQEWK</sequence>
<reference evidence="1 2" key="1">
    <citation type="submission" date="2016-07" db="EMBL/GenBank/DDBJ databases">
        <title>Draft genome of the white-rot fungus Obba rivulosa 3A-2.</title>
        <authorList>
            <consortium name="DOE Joint Genome Institute"/>
            <person name="Miettinen O."/>
            <person name="Riley R."/>
            <person name="Acob R."/>
            <person name="Barry K."/>
            <person name="Cullen D."/>
            <person name="De Vries R."/>
            <person name="Hainaut M."/>
            <person name="Hatakka A."/>
            <person name="Henrissat B."/>
            <person name="Hilden K."/>
            <person name="Kuo R."/>
            <person name="Labutti K."/>
            <person name="Lipzen A."/>
            <person name="Makela M.R."/>
            <person name="Sandor L."/>
            <person name="Spatafora J.W."/>
            <person name="Grigoriev I.V."/>
            <person name="Hibbett D.S."/>
        </authorList>
    </citation>
    <scope>NUCLEOTIDE SEQUENCE [LARGE SCALE GENOMIC DNA]</scope>
    <source>
        <strain evidence="1 2">3A-2</strain>
    </source>
</reference>
<feature type="non-terminal residue" evidence="1">
    <location>
        <position position="1"/>
    </location>
</feature>
<evidence type="ECO:0000313" key="2">
    <source>
        <dbReference type="Proteomes" id="UP000250043"/>
    </source>
</evidence>
<name>A0A8E2DIR4_9APHY</name>
<feature type="non-terminal residue" evidence="1">
    <location>
        <position position="115"/>
    </location>
</feature>
<evidence type="ECO:0000313" key="1">
    <source>
        <dbReference type="EMBL" id="OCH84013.1"/>
    </source>
</evidence>
<accession>A0A8E2DIR4</accession>
<dbReference type="AlphaFoldDB" id="A0A8E2DIR4"/>
<dbReference type="EMBL" id="KV722742">
    <property type="protein sequence ID" value="OCH84013.1"/>
    <property type="molecule type" value="Genomic_DNA"/>
</dbReference>